<dbReference type="AlphaFoldDB" id="A0A4R1N4S2"/>
<organism evidence="2 3">
    <name type="scientific">Natranaerovirga hydrolytica</name>
    <dbReference type="NCBI Taxonomy" id="680378"/>
    <lineage>
        <taxon>Bacteria</taxon>
        <taxon>Bacillati</taxon>
        <taxon>Bacillota</taxon>
        <taxon>Clostridia</taxon>
        <taxon>Lachnospirales</taxon>
        <taxon>Natranaerovirgaceae</taxon>
        <taxon>Natranaerovirga</taxon>
    </lineage>
</organism>
<dbReference type="OrthoDB" id="9792688at2"/>
<dbReference type="Gene3D" id="3.40.50.1950">
    <property type="entry name" value="Flavin prenyltransferase-like"/>
    <property type="match status" value="1"/>
</dbReference>
<evidence type="ECO:0000259" key="1">
    <source>
        <dbReference type="Pfam" id="PF02441"/>
    </source>
</evidence>
<dbReference type="NCBIfam" id="TIGR02852">
    <property type="entry name" value="spore_dpaB"/>
    <property type="match status" value="1"/>
</dbReference>
<keyword evidence="3" id="KW-1185">Reference proteome</keyword>
<evidence type="ECO:0000313" key="3">
    <source>
        <dbReference type="Proteomes" id="UP000294545"/>
    </source>
</evidence>
<reference evidence="2 3" key="1">
    <citation type="submission" date="2019-03" db="EMBL/GenBank/DDBJ databases">
        <title>Genomic Encyclopedia of Type Strains, Phase IV (KMG-IV): sequencing the most valuable type-strain genomes for metagenomic binning, comparative biology and taxonomic classification.</title>
        <authorList>
            <person name="Goeker M."/>
        </authorList>
    </citation>
    <scope>NUCLEOTIDE SEQUENCE [LARGE SCALE GENOMIC DNA]</scope>
    <source>
        <strain evidence="2 3">DSM 24176</strain>
    </source>
</reference>
<dbReference type="SUPFAM" id="SSF52507">
    <property type="entry name" value="Homo-oligomeric flavin-containing Cys decarboxylases, HFCD"/>
    <property type="match status" value="1"/>
</dbReference>
<dbReference type="EMBL" id="SMGQ01000011">
    <property type="protein sequence ID" value="TCK97949.1"/>
    <property type="molecule type" value="Genomic_DNA"/>
</dbReference>
<dbReference type="InterPro" id="IPR003382">
    <property type="entry name" value="Flavoprotein"/>
</dbReference>
<name>A0A4R1N4S2_9FIRM</name>
<proteinExistence type="predicted"/>
<evidence type="ECO:0000313" key="2">
    <source>
        <dbReference type="EMBL" id="TCK97949.1"/>
    </source>
</evidence>
<dbReference type="NCBIfam" id="NF006161">
    <property type="entry name" value="PRK08305.1"/>
    <property type="match status" value="1"/>
</dbReference>
<dbReference type="Proteomes" id="UP000294545">
    <property type="component" value="Unassembled WGS sequence"/>
</dbReference>
<comment type="caution">
    <text evidence="2">The sequence shown here is derived from an EMBL/GenBank/DDBJ whole genome shotgun (WGS) entry which is preliminary data.</text>
</comment>
<dbReference type="Pfam" id="PF02441">
    <property type="entry name" value="Flavoprotein"/>
    <property type="match status" value="1"/>
</dbReference>
<accession>A0A4R1N4S2</accession>
<dbReference type="GO" id="GO:0003824">
    <property type="term" value="F:catalytic activity"/>
    <property type="evidence" value="ECO:0007669"/>
    <property type="project" value="InterPro"/>
</dbReference>
<feature type="domain" description="Flavoprotein" evidence="1">
    <location>
        <begin position="8"/>
        <end position="183"/>
    </location>
</feature>
<dbReference type="PIRSF" id="PIRSF001390">
    <property type="entry name" value="Dipicolinate_synth_subunit_B"/>
    <property type="match status" value="1"/>
</dbReference>
<dbReference type="InterPro" id="IPR014214">
    <property type="entry name" value="Dipicolinic_acid_synth_B"/>
</dbReference>
<dbReference type="RefSeq" id="WP_132279608.1">
    <property type="nucleotide sequence ID" value="NZ_SMGQ01000011.1"/>
</dbReference>
<protein>
    <submittedName>
        <fullName evidence="2">Dipicolinate synthase subunit B</fullName>
    </submittedName>
</protein>
<sequence length="196" mass="21364">MKALENVKIGFVITGSFCTIPKVFTEIEKLIHMGADVYPIMSENVTSIDTRFGTAKENMEKLRKITGKEILTQINETELIGPNKSVDILVVAPCTGNTMAKLANGITDTAALMAIKATIRNDLPVVIAIATNDALGLNLKNLGTLMNTKGIYFVPFGQDNWDKKPRSLVADINQLSNTIIKAIEGTQVQPVLVLYE</sequence>
<gene>
    <name evidence="2" type="ORF">EDC19_0351</name>
</gene>
<dbReference type="InterPro" id="IPR036551">
    <property type="entry name" value="Flavin_trans-like"/>
</dbReference>